<dbReference type="AlphaFoldDB" id="A0A158QFV6"/>
<evidence type="ECO:0000256" key="2">
    <source>
        <dbReference type="ARBA" id="ARBA00022884"/>
    </source>
</evidence>
<evidence type="ECO:0000256" key="1">
    <source>
        <dbReference type="ARBA" id="ARBA00022737"/>
    </source>
</evidence>
<proteinExistence type="predicted"/>
<evidence type="ECO:0000256" key="4">
    <source>
        <dbReference type="SAM" id="MobiDB-lite"/>
    </source>
</evidence>
<name>A0A158QFV6_HYMDI</name>
<organism evidence="6">
    <name type="scientific">Hymenolepis diminuta</name>
    <name type="common">Rat tapeworm</name>
    <dbReference type="NCBI Taxonomy" id="6216"/>
    <lineage>
        <taxon>Eukaryota</taxon>
        <taxon>Metazoa</taxon>
        <taxon>Spiralia</taxon>
        <taxon>Lophotrochozoa</taxon>
        <taxon>Platyhelminthes</taxon>
        <taxon>Cestoda</taxon>
        <taxon>Eucestoda</taxon>
        <taxon>Cyclophyllidea</taxon>
        <taxon>Hymenolepididae</taxon>
        <taxon>Hymenolepis</taxon>
    </lineage>
</organism>
<dbReference type="InterPro" id="IPR011989">
    <property type="entry name" value="ARM-like"/>
</dbReference>
<feature type="region of interest" description="Disordered" evidence="4">
    <location>
        <begin position="1"/>
        <end position="23"/>
    </location>
</feature>
<sequence length="795" mass="90017">LRNHGGSENAKLVLSEKSKKHKRMAFAKKPAEEAFTNFDDVEIPENQQFPKMVTVEGGVFNKKIKDKRFATKKERRQARLQAKKHSDVVPDLLADWEILRRDSTETSEKHKLVEKMIAASKTKLMDLSRARDTSRIVESMIQLGTEAQRWAIFAELKNLFRYLAMSQYGKHVVIKLINYGAKEHRLELFKSFRGHVAKLLRHKHAAEVIELLYNDYATASQRAFILQETYGQHFALQLTANNVTSLQQALDLNPDKRTTILANLNDLLVTMVSKGLMRLSIVQHLLLEYLTVMLQSSDILKLQTEISFKPPTEQKLVQNEYDDDDKDYDSHVEMEDNVEEIKGRNEAPRREERLSVLVEAILEVGIVSMLHTREGVKASLAVLWICPPKERKTLLKSLKTCVSSIAENENGHIFLMGLLDAVDDTKLLAKSIIKEIIEDLEDIVNHPHARKILLYALSPRDPRHFAPALINSFIVGGDNSPFTKKPLAVRALELRSNLVGLLPAMLQLVIGQNHNNSLLKFFVGSPDYPAPFFDRSRIVLLTEILIKSSTHELQFATACEQFKRSGDKEVERLKIAGEKSIPILTPDDLELIEKDRNRAMKHFVEVVLALPDFQPIGVPTKKTSQSAEDRRLLQSQRRKRALAAALSEGVKKRKIVGPLAVYLSDVKAFTNTEDGEEGGVGVPMDTSALCEDAFPTNAPFLERPEGQILMSRMIQNEKKSGSYEFSRLVCEMVPEKTLQAWLTCNRSCFTLVHLYELNDEVICKKLKEILGARKELIVGSPLTGAKILAKYLFCN</sequence>
<dbReference type="STRING" id="6216.A0A158QFV6"/>
<dbReference type="PROSITE" id="PS50302">
    <property type="entry name" value="PUM"/>
    <property type="match status" value="1"/>
</dbReference>
<feature type="repeat" description="Pumilio" evidence="3">
    <location>
        <begin position="155"/>
        <end position="190"/>
    </location>
</feature>
<dbReference type="WBParaSite" id="HDID_0000956001-mRNA-1">
    <property type="protein sequence ID" value="HDID_0000956001-mRNA-1"/>
    <property type="gene ID" value="HDID_0000956001"/>
</dbReference>
<evidence type="ECO:0000256" key="3">
    <source>
        <dbReference type="PROSITE-ProRule" id="PRU00317"/>
    </source>
</evidence>
<evidence type="ECO:0000313" key="6">
    <source>
        <dbReference type="WBParaSite" id="HDID_0000956001-mRNA-1"/>
    </source>
</evidence>
<dbReference type="Pfam" id="PF08144">
    <property type="entry name" value="CPL"/>
    <property type="match status" value="1"/>
</dbReference>
<keyword evidence="2" id="KW-0694">RNA-binding</keyword>
<dbReference type="InterPro" id="IPR016024">
    <property type="entry name" value="ARM-type_fold"/>
</dbReference>
<dbReference type="InterPro" id="IPR012959">
    <property type="entry name" value="CPL_dom"/>
</dbReference>
<accession>A0A158QFV6</accession>
<dbReference type="PANTHER" id="PTHR13389:SF0">
    <property type="entry name" value="PUMILIO HOMOLOG 3"/>
    <property type="match status" value="1"/>
</dbReference>
<evidence type="ECO:0000259" key="5">
    <source>
        <dbReference type="PROSITE" id="PS50303"/>
    </source>
</evidence>
<dbReference type="SMART" id="SM00025">
    <property type="entry name" value="Pumilio"/>
    <property type="match status" value="4"/>
</dbReference>
<dbReference type="Gene3D" id="1.25.10.10">
    <property type="entry name" value="Leucine-rich Repeat Variant"/>
    <property type="match status" value="2"/>
</dbReference>
<feature type="domain" description="PUM-HD" evidence="5">
    <location>
        <begin position="94"/>
        <end position="460"/>
    </location>
</feature>
<dbReference type="GO" id="GO:0006417">
    <property type="term" value="P:regulation of translation"/>
    <property type="evidence" value="ECO:0007669"/>
    <property type="project" value="TreeGrafter"/>
</dbReference>
<protein>
    <submittedName>
        <fullName evidence="6">PUM-HD domain-containing protein</fullName>
    </submittedName>
</protein>
<dbReference type="InterPro" id="IPR033133">
    <property type="entry name" value="PUM-HD"/>
</dbReference>
<dbReference type="GO" id="GO:0003729">
    <property type="term" value="F:mRNA binding"/>
    <property type="evidence" value="ECO:0007669"/>
    <property type="project" value="TreeGrafter"/>
</dbReference>
<keyword evidence="1" id="KW-0677">Repeat</keyword>
<dbReference type="InterPro" id="IPR001313">
    <property type="entry name" value="Pumilio_RNA-bd_rpt"/>
</dbReference>
<dbReference type="SUPFAM" id="SSF48371">
    <property type="entry name" value="ARM repeat"/>
    <property type="match status" value="1"/>
</dbReference>
<dbReference type="InterPro" id="IPR040059">
    <property type="entry name" value="PUM3"/>
</dbReference>
<dbReference type="GO" id="GO:0005730">
    <property type="term" value="C:nucleolus"/>
    <property type="evidence" value="ECO:0007669"/>
    <property type="project" value="TreeGrafter"/>
</dbReference>
<dbReference type="PANTHER" id="PTHR13389">
    <property type="entry name" value="PUMILIO HOMOLOG 3"/>
    <property type="match status" value="1"/>
</dbReference>
<reference evidence="6" key="1">
    <citation type="submission" date="2016-04" db="UniProtKB">
        <authorList>
            <consortium name="WormBaseParasite"/>
        </authorList>
    </citation>
    <scope>IDENTIFICATION</scope>
</reference>
<dbReference type="PROSITE" id="PS50303">
    <property type="entry name" value="PUM_HD"/>
    <property type="match status" value="1"/>
</dbReference>